<feature type="modified residue" description="N6-(pyridoxal phosphate)lysine" evidence="5">
    <location>
        <position position="29"/>
    </location>
</feature>
<organism evidence="7 8">
    <name type="scientific">Oceanobacillus bengalensis</name>
    <dbReference type="NCBI Taxonomy" id="1435466"/>
    <lineage>
        <taxon>Bacteria</taxon>
        <taxon>Bacillati</taxon>
        <taxon>Bacillota</taxon>
        <taxon>Bacilli</taxon>
        <taxon>Bacillales</taxon>
        <taxon>Bacillaceae</taxon>
        <taxon>Oceanobacillus</taxon>
    </lineage>
</organism>
<feature type="active site" description="Nucleophile" evidence="4">
    <location>
        <position position="56"/>
    </location>
</feature>
<sequence length="305" mass="33818">MQSLSEKLNNNSFYIKRDDLLPISFGGNKARKAVLFFEDLILEKSDCVVTYGSSSSNHCRVIANIAAAKGIPCHIISPTESSYPTSNSELINLFGALVTKCPVSQVSITIESKMDELRAKGYKPYFIQGGGHGDIGTQSYVNVYEEILDYEKSSGMYFDFIFHTTGTGTTQAGLVCGKILHDDDREIVGISNARKNPYGSKVVLDSVNSYLLGQDKEPIETEAIAYIDDYVLDGYGSYNGKILQTIRDVLINDGIPMDTTYTGKAFWGMKEYIKKNNITDKKILFIHTGGTPLFFDKLEVLKNAR</sequence>
<dbReference type="InterPro" id="IPR001926">
    <property type="entry name" value="TrpB-like_PALP"/>
</dbReference>
<keyword evidence="8" id="KW-1185">Reference proteome</keyword>
<dbReference type="OrthoDB" id="9801249at2"/>
<dbReference type="AlphaFoldDB" id="A0A494YSL5"/>
<reference evidence="7 8" key="1">
    <citation type="journal article" date="2015" name="Antonie Van Leeuwenhoek">
        <title>Oceanobacillus bengalensis sp. nov., a bacterium isolated from seawater of the Bay of Bengal.</title>
        <authorList>
            <person name="Yongchang O."/>
            <person name="Xiang W."/>
            <person name="Wang G."/>
        </authorList>
    </citation>
    <scope>NUCLEOTIDE SEQUENCE [LARGE SCALE GENOMIC DNA]</scope>
    <source>
        <strain evidence="7 8">MCCC 1K00260</strain>
    </source>
</reference>
<evidence type="ECO:0000256" key="2">
    <source>
        <dbReference type="ARBA" id="ARBA00008639"/>
    </source>
</evidence>
<dbReference type="InterPro" id="IPR027278">
    <property type="entry name" value="ACCD_DCysDesulf"/>
</dbReference>
<protein>
    <submittedName>
        <fullName evidence="7">Pyridoxal-phosphate dependent enzyme</fullName>
    </submittedName>
</protein>
<evidence type="ECO:0000256" key="4">
    <source>
        <dbReference type="PIRSR" id="PIRSR006278-1"/>
    </source>
</evidence>
<evidence type="ECO:0000256" key="1">
    <source>
        <dbReference type="ARBA" id="ARBA00001933"/>
    </source>
</evidence>
<dbReference type="PIRSF" id="PIRSF006278">
    <property type="entry name" value="ACCD_DCysDesulf"/>
    <property type="match status" value="1"/>
</dbReference>
<dbReference type="GO" id="GO:0019148">
    <property type="term" value="F:D-cysteine desulfhydrase activity"/>
    <property type="evidence" value="ECO:0007669"/>
    <property type="project" value="TreeGrafter"/>
</dbReference>
<evidence type="ECO:0000256" key="3">
    <source>
        <dbReference type="ARBA" id="ARBA00022898"/>
    </source>
</evidence>
<evidence type="ECO:0000313" key="8">
    <source>
        <dbReference type="Proteomes" id="UP000281813"/>
    </source>
</evidence>
<comment type="similarity">
    <text evidence="2">Belongs to the ACC deaminase/D-cysteine desulfhydrase family.</text>
</comment>
<dbReference type="PANTHER" id="PTHR43780">
    <property type="entry name" value="1-AMINOCYCLOPROPANE-1-CARBOXYLATE DEAMINASE-RELATED"/>
    <property type="match status" value="1"/>
</dbReference>
<evidence type="ECO:0000256" key="5">
    <source>
        <dbReference type="PIRSR" id="PIRSR006278-2"/>
    </source>
</evidence>
<comment type="cofactor">
    <cofactor evidence="1">
        <name>pyridoxal 5'-phosphate</name>
        <dbReference type="ChEBI" id="CHEBI:597326"/>
    </cofactor>
</comment>
<dbReference type="Proteomes" id="UP000281813">
    <property type="component" value="Unassembled WGS sequence"/>
</dbReference>
<proteinExistence type="inferred from homology"/>
<dbReference type="EMBL" id="RBZO01000037">
    <property type="protein sequence ID" value="RKQ12983.1"/>
    <property type="molecule type" value="Genomic_DNA"/>
</dbReference>
<dbReference type="SUPFAM" id="SSF53686">
    <property type="entry name" value="Tryptophan synthase beta subunit-like PLP-dependent enzymes"/>
    <property type="match status" value="1"/>
</dbReference>
<dbReference type="Gene3D" id="3.40.50.1100">
    <property type="match status" value="2"/>
</dbReference>
<dbReference type="Pfam" id="PF00291">
    <property type="entry name" value="PALP"/>
    <property type="match status" value="1"/>
</dbReference>
<gene>
    <name evidence="7" type="ORF">D8M05_17370</name>
</gene>
<accession>A0A494YSL5</accession>
<keyword evidence="3 5" id="KW-0663">Pyridoxal phosphate</keyword>
<dbReference type="PANTHER" id="PTHR43780:SF2">
    <property type="entry name" value="1-AMINOCYCLOPROPANE-1-CARBOXYLATE DEAMINASE-RELATED"/>
    <property type="match status" value="1"/>
</dbReference>
<feature type="domain" description="Tryptophan synthase beta chain-like PALP" evidence="6">
    <location>
        <begin position="3"/>
        <end position="289"/>
    </location>
</feature>
<name>A0A494YSL5_9BACI</name>
<evidence type="ECO:0000259" key="6">
    <source>
        <dbReference type="Pfam" id="PF00291"/>
    </source>
</evidence>
<dbReference type="InterPro" id="IPR036052">
    <property type="entry name" value="TrpB-like_PALP_sf"/>
</dbReference>
<evidence type="ECO:0000313" key="7">
    <source>
        <dbReference type="EMBL" id="RKQ12983.1"/>
    </source>
</evidence>
<comment type="caution">
    <text evidence="7">The sequence shown here is derived from an EMBL/GenBank/DDBJ whole genome shotgun (WGS) entry which is preliminary data.</text>
</comment>
<dbReference type="GO" id="GO:1901605">
    <property type="term" value="P:alpha-amino acid metabolic process"/>
    <property type="evidence" value="ECO:0007669"/>
    <property type="project" value="UniProtKB-ARBA"/>
</dbReference>